<dbReference type="InterPro" id="IPR006145">
    <property type="entry name" value="PsdUridine_synth_RsuA/RluA"/>
</dbReference>
<gene>
    <name evidence="5" type="ORF">ACHAW5_008434</name>
</gene>
<proteinExistence type="inferred from homology"/>
<dbReference type="AlphaFoldDB" id="A0ABD3MFD0"/>
<dbReference type="EMBL" id="JALLAZ020001826">
    <property type="protein sequence ID" value="KAL3762508.1"/>
    <property type="molecule type" value="Genomic_DNA"/>
</dbReference>
<protein>
    <recommendedName>
        <fullName evidence="4">SAP domain-containing protein</fullName>
    </recommendedName>
</protein>
<dbReference type="SMART" id="SM00513">
    <property type="entry name" value="SAP"/>
    <property type="match status" value="2"/>
</dbReference>
<dbReference type="InterPro" id="IPR036361">
    <property type="entry name" value="SAP_dom_sf"/>
</dbReference>
<keyword evidence="3" id="KW-0732">Signal</keyword>
<feature type="compositionally biased region" description="Polar residues" evidence="2">
    <location>
        <begin position="182"/>
        <end position="196"/>
    </location>
</feature>
<dbReference type="InterPro" id="IPR003034">
    <property type="entry name" value="SAP_dom"/>
</dbReference>
<dbReference type="Gene3D" id="3.30.2350.10">
    <property type="entry name" value="Pseudouridine synthase"/>
    <property type="match status" value="1"/>
</dbReference>
<evidence type="ECO:0000313" key="6">
    <source>
        <dbReference type="Proteomes" id="UP001530315"/>
    </source>
</evidence>
<dbReference type="Proteomes" id="UP001530315">
    <property type="component" value="Unassembled WGS sequence"/>
</dbReference>
<feature type="region of interest" description="Disordered" evidence="2">
    <location>
        <begin position="176"/>
        <end position="196"/>
    </location>
</feature>
<dbReference type="PANTHER" id="PTHR21600">
    <property type="entry name" value="MITOCHONDRIAL RNA PSEUDOURIDINE SYNTHASE"/>
    <property type="match status" value="1"/>
</dbReference>
<evidence type="ECO:0000256" key="2">
    <source>
        <dbReference type="SAM" id="MobiDB-lite"/>
    </source>
</evidence>
<comment type="caution">
    <text evidence="5">The sequence shown here is derived from an EMBL/GenBank/DDBJ whole genome shotgun (WGS) entry which is preliminary data.</text>
</comment>
<feature type="domain" description="SAP" evidence="4">
    <location>
        <begin position="143"/>
        <end position="177"/>
    </location>
</feature>
<feature type="signal peptide" evidence="3">
    <location>
        <begin position="1"/>
        <end position="21"/>
    </location>
</feature>
<evidence type="ECO:0000256" key="3">
    <source>
        <dbReference type="SAM" id="SignalP"/>
    </source>
</evidence>
<accession>A0ABD3MFD0</accession>
<dbReference type="CDD" id="cd02869">
    <property type="entry name" value="PseudoU_synth_RluA_like"/>
    <property type="match status" value="1"/>
</dbReference>
<dbReference type="Pfam" id="PF00849">
    <property type="entry name" value="PseudoU_synth_2"/>
    <property type="match status" value="1"/>
</dbReference>
<evidence type="ECO:0000259" key="4">
    <source>
        <dbReference type="PROSITE" id="PS50800"/>
    </source>
</evidence>
<keyword evidence="6" id="KW-1185">Reference proteome</keyword>
<dbReference type="InterPro" id="IPR020103">
    <property type="entry name" value="PsdUridine_synth_cat_dom_sf"/>
</dbReference>
<evidence type="ECO:0000313" key="5">
    <source>
        <dbReference type="EMBL" id="KAL3762508.1"/>
    </source>
</evidence>
<sequence>MTTRLLIVVYILLRLSPPGFTFVDGFLAATTASSASIAASVVGGDHSSAPSEGDSAACRPPAPPGDDIGPRELLSRAYATLTAPQLRDLLRRNGSKLAGNKRQLADRLGEILIRGGAVPEKTYARSTDLPDGGKRRSAPLDSYGRLTLKELKDLLRRRGENVSGNKRELVHRLMNSGRKSVYASQSPSLNSDSRSKSLLDTNTEGWSVLVPTISFVRGTIAATGASKMPPRSEEYDIELPLIHGLLFVNKPSGYSTLPTKQQLENPTSPVYPCLSDSVKEWLRTDPKGRQRMEEALEYEERWWEYLLLTTSKDSKQRRLLKLKKEEQAAKNSTFEPRPVHRLDIDTSGIVCIALTPYALRAANMMFEKKSRQEVGNVDAPDSTAEIGLVHKSYLALVEGTFGREEVSTAGIIDHAIGKVWIEDHNEWACDISNDGSTAFIRPGDSSVFLFVPGTLRGAVTSYRTLDSISDEDATVATRVELTPHTGRGHQLRLHMASIGHPIVGDLMHGATSRSTETAPTSGRGLCLHASKLSMDAWGISRDGSSKKFQICRFTVESKSPF</sequence>
<evidence type="ECO:0000256" key="1">
    <source>
        <dbReference type="ARBA" id="ARBA00010876"/>
    </source>
</evidence>
<dbReference type="SUPFAM" id="SSF68906">
    <property type="entry name" value="SAP domain"/>
    <property type="match status" value="1"/>
</dbReference>
<comment type="similarity">
    <text evidence="1">Belongs to the pseudouridine synthase RluA family.</text>
</comment>
<dbReference type="SUPFAM" id="SSF55120">
    <property type="entry name" value="Pseudouridine synthase"/>
    <property type="match status" value="1"/>
</dbReference>
<dbReference type="PANTHER" id="PTHR21600:SF87">
    <property type="entry name" value="RNA PSEUDOURIDYLATE SYNTHASE DOMAIN-CONTAINING PROTEIN 1"/>
    <property type="match status" value="1"/>
</dbReference>
<dbReference type="PROSITE" id="PS50800">
    <property type="entry name" value="SAP"/>
    <property type="match status" value="2"/>
</dbReference>
<feature type="region of interest" description="Disordered" evidence="2">
    <location>
        <begin position="42"/>
        <end position="68"/>
    </location>
</feature>
<dbReference type="Pfam" id="PF02037">
    <property type="entry name" value="SAP"/>
    <property type="match status" value="1"/>
</dbReference>
<feature type="domain" description="SAP" evidence="4">
    <location>
        <begin position="78"/>
        <end position="112"/>
    </location>
</feature>
<feature type="chain" id="PRO_5044845331" description="SAP domain-containing protein" evidence="3">
    <location>
        <begin position="22"/>
        <end position="561"/>
    </location>
</feature>
<organism evidence="5 6">
    <name type="scientific">Stephanodiscus triporus</name>
    <dbReference type="NCBI Taxonomy" id="2934178"/>
    <lineage>
        <taxon>Eukaryota</taxon>
        <taxon>Sar</taxon>
        <taxon>Stramenopiles</taxon>
        <taxon>Ochrophyta</taxon>
        <taxon>Bacillariophyta</taxon>
        <taxon>Coscinodiscophyceae</taxon>
        <taxon>Thalassiosirophycidae</taxon>
        <taxon>Stephanodiscales</taxon>
        <taxon>Stephanodiscaceae</taxon>
        <taxon>Stephanodiscus</taxon>
    </lineage>
</organism>
<dbReference type="InterPro" id="IPR050188">
    <property type="entry name" value="RluA_PseudoU_synthase"/>
</dbReference>
<reference evidence="5 6" key="1">
    <citation type="submission" date="2024-10" db="EMBL/GenBank/DDBJ databases">
        <title>Updated reference genomes for cyclostephanoid diatoms.</title>
        <authorList>
            <person name="Roberts W.R."/>
            <person name="Alverson A.J."/>
        </authorList>
    </citation>
    <scope>NUCLEOTIDE SEQUENCE [LARGE SCALE GENOMIC DNA]</scope>
    <source>
        <strain evidence="5 6">AJA276-08</strain>
    </source>
</reference>
<dbReference type="Gene3D" id="1.10.720.30">
    <property type="entry name" value="SAP domain"/>
    <property type="match status" value="1"/>
</dbReference>
<name>A0ABD3MFD0_9STRA</name>